<proteinExistence type="predicted"/>
<sequence length="265" mass="29025">MSPQTYRNIHRNTSLDTHGPAPVIRIGCAGWALPTAQAARFPADGSHLARYAQVFTSVEINTSFYRSHQPKTYARWAATVPDAFRFSVKMPKTISHELALRNAEVPLDRFVREVSALDQKLGCLLLQLPPSLEFERTAVQRFFALLRGLTAVRVVCEPRHATWFSEQAEETMTGFGVAFVHADPAPVRGAMPPSADGGPLYMRLHGSPRIYYSAYEASFLDALANRLVQAGNAAEAVWCIFDNTASGEAVPNALALRAKVAALIG</sequence>
<reference evidence="2" key="1">
    <citation type="submission" date="2016-09" db="EMBL/GenBank/DDBJ databases">
        <authorList>
            <person name="Varghese N."/>
            <person name="Submissions S."/>
        </authorList>
    </citation>
    <scope>NUCLEOTIDE SEQUENCE [LARGE SCALE GENOMIC DNA]</scope>
    <source>
        <strain evidence="2">JS23</strain>
    </source>
</reference>
<dbReference type="PANTHER" id="PTHR30348">
    <property type="entry name" value="UNCHARACTERIZED PROTEIN YECE"/>
    <property type="match status" value="1"/>
</dbReference>
<gene>
    <name evidence="1" type="ORF">SAMN05216551_101173</name>
</gene>
<name>A0A1H2PJ32_9BURK</name>
<dbReference type="EMBL" id="FNLO01000001">
    <property type="protein sequence ID" value="SDV46210.1"/>
    <property type="molecule type" value="Genomic_DNA"/>
</dbReference>
<dbReference type="Pfam" id="PF01904">
    <property type="entry name" value="DUF72"/>
    <property type="match status" value="1"/>
</dbReference>
<dbReference type="InterPro" id="IPR002763">
    <property type="entry name" value="DUF72"/>
</dbReference>
<dbReference type="OrthoDB" id="9780310at2"/>
<evidence type="ECO:0000313" key="1">
    <source>
        <dbReference type="EMBL" id="SDV46210.1"/>
    </source>
</evidence>
<protein>
    <submittedName>
        <fullName evidence="1">Uncharacterized conserved protein YecE, DUF72 family</fullName>
    </submittedName>
</protein>
<dbReference type="SUPFAM" id="SSF117396">
    <property type="entry name" value="TM1631-like"/>
    <property type="match status" value="1"/>
</dbReference>
<dbReference type="STRING" id="1770053.SAMN05216551_101173"/>
<keyword evidence="2" id="KW-1185">Reference proteome</keyword>
<evidence type="ECO:0000313" key="2">
    <source>
        <dbReference type="Proteomes" id="UP000243719"/>
    </source>
</evidence>
<dbReference type="Proteomes" id="UP000243719">
    <property type="component" value="Unassembled WGS sequence"/>
</dbReference>
<dbReference type="Gene3D" id="3.20.20.410">
    <property type="entry name" value="Protein of unknown function UPF0759"/>
    <property type="match status" value="1"/>
</dbReference>
<organism evidence="1 2">
    <name type="scientific">Chitinasiproducens palmae</name>
    <dbReference type="NCBI Taxonomy" id="1770053"/>
    <lineage>
        <taxon>Bacteria</taxon>
        <taxon>Pseudomonadati</taxon>
        <taxon>Pseudomonadota</taxon>
        <taxon>Betaproteobacteria</taxon>
        <taxon>Burkholderiales</taxon>
        <taxon>Burkholderiaceae</taxon>
        <taxon>Chitinasiproducens</taxon>
    </lineage>
</organism>
<dbReference type="PANTHER" id="PTHR30348:SF14">
    <property type="entry name" value="BLR8050 PROTEIN"/>
    <property type="match status" value="1"/>
</dbReference>
<dbReference type="InterPro" id="IPR036520">
    <property type="entry name" value="UPF0759_sf"/>
</dbReference>
<accession>A0A1H2PJ32</accession>
<dbReference type="AlphaFoldDB" id="A0A1H2PJ32"/>